<dbReference type="Gene3D" id="1.10.260.40">
    <property type="entry name" value="lambda repressor-like DNA-binding domains"/>
    <property type="match status" value="1"/>
</dbReference>
<dbReference type="EMBL" id="CP106880">
    <property type="protein sequence ID" value="UYC82720.1"/>
    <property type="molecule type" value="Genomic_DNA"/>
</dbReference>
<name>A0A9Q9PCG4_9MICO</name>
<dbReference type="GeneID" id="99625299"/>
<dbReference type="KEGG" id="cpoi:OE229_17980"/>
<organism evidence="1 2">
    <name type="scientific">Curtobacterium poinsettiae</name>
    <dbReference type="NCBI Taxonomy" id="159612"/>
    <lineage>
        <taxon>Bacteria</taxon>
        <taxon>Bacillati</taxon>
        <taxon>Actinomycetota</taxon>
        <taxon>Actinomycetes</taxon>
        <taxon>Micrococcales</taxon>
        <taxon>Microbacteriaceae</taxon>
        <taxon>Curtobacterium</taxon>
    </lineage>
</organism>
<protein>
    <submittedName>
        <fullName evidence="1">Uncharacterized protein</fullName>
    </submittedName>
</protein>
<evidence type="ECO:0000313" key="2">
    <source>
        <dbReference type="Proteomes" id="UP001062223"/>
    </source>
</evidence>
<sequence>MSYDKLTDEQKEQRAALARKLDLLCRTIMAPDGAPVTYTKIRDYLADRYIKLSRSRWEYMRAGNKYLVDDKLLLSAIAQYFEVDPAYLIGPDSQLTETIDAALRFTLAERTSPVQLHAARTLGQDVSTEHLNRLTALLEEIEAARKQP</sequence>
<dbReference type="GO" id="GO:0003677">
    <property type="term" value="F:DNA binding"/>
    <property type="evidence" value="ECO:0007669"/>
    <property type="project" value="InterPro"/>
</dbReference>
<reference evidence="1" key="1">
    <citation type="submission" date="2022-09" db="EMBL/GenBank/DDBJ databases">
        <title>Taxonomy of Curtobacterium flaccumfaciens.</title>
        <authorList>
            <person name="Osdaghi E."/>
            <person name="Taghavi S.M."/>
            <person name="Hamidizade M."/>
            <person name="Abachi H."/>
            <person name="Fazliarab A."/>
            <person name="Baeyen S."/>
            <person name="Portier P."/>
            <person name="Van Vaerenbergh J."/>
            <person name="Jacques M.-A."/>
        </authorList>
    </citation>
    <scope>NUCLEOTIDE SEQUENCE</scope>
    <source>
        <strain evidence="1">AGQB46</strain>
        <plasmid evidence="1">unnamed</plasmid>
    </source>
</reference>
<accession>A0A9Q9PCG4</accession>
<evidence type="ECO:0000313" key="1">
    <source>
        <dbReference type="EMBL" id="UYC82720.1"/>
    </source>
</evidence>
<proteinExistence type="predicted"/>
<dbReference type="Proteomes" id="UP001062223">
    <property type="component" value="Plasmid unnamed"/>
</dbReference>
<gene>
    <name evidence="1" type="ORF">OE229_17980</name>
</gene>
<dbReference type="AlphaFoldDB" id="A0A9Q9PCG4"/>
<keyword evidence="1" id="KW-0614">Plasmid</keyword>
<geneLocation type="plasmid" evidence="1 2">
    <name>unnamed</name>
</geneLocation>
<dbReference type="InterPro" id="IPR010982">
    <property type="entry name" value="Lambda_DNA-bd_dom_sf"/>
</dbReference>
<dbReference type="RefSeq" id="WP_214585444.1">
    <property type="nucleotide sequence ID" value="NZ_CP104936.1"/>
</dbReference>